<dbReference type="Pfam" id="PF00293">
    <property type="entry name" value="NUDIX"/>
    <property type="match status" value="1"/>
</dbReference>
<dbReference type="PROSITE" id="PS51462">
    <property type="entry name" value="NUDIX"/>
    <property type="match status" value="1"/>
</dbReference>
<sequence length="169" mass="19960">MQSIYVNWNGKVKLSWVPNSALPERHLITSVHGFCFYKSELLLINLKDRGWDFPGGHIEIDETPEDCFKREAMEEGYVEGECHLLGYVEVNHQENMNWTESSPYPQVGYQVYYRMDINMLYPFEGKFESSKRTFIAPSKVSEYYKGWNPVFNEIMKEAKRGLFINEYQD</sequence>
<evidence type="ECO:0000259" key="1">
    <source>
        <dbReference type="PROSITE" id="PS51462"/>
    </source>
</evidence>
<dbReference type="SUPFAM" id="SSF55811">
    <property type="entry name" value="Nudix"/>
    <property type="match status" value="1"/>
</dbReference>
<proteinExistence type="predicted"/>
<dbReference type="CDD" id="cd02883">
    <property type="entry name" value="NUDIX_Hydrolase"/>
    <property type="match status" value="1"/>
</dbReference>
<dbReference type="Gene3D" id="3.90.79.10">
    <property type="entry name" value="Nucleoside Triphosphate Pyrophosphohydrolase"/>
    <property type="match status" value="1"/>
</dbReference>
<evidence type="ECO:0000313" key="3">
    <source>
        <dbReference type="Proteomes" id="UP001232343"/>
    </source>
</evidence>
<dbReference type="InterPro" id="IPR015797">
    <property type="entry name" value="NUDIX_hydrolase-like_dom_sf"/>
</dbReference>
<gene>
    <name evidence="2" type="ORF">J2S14_002291</name>
</gene>
<comment type="caution">
    <text evidence="2">The sequence shown here is derived from an EMBL/GenBank/DDBJ whole genome shotgun (WGS) entry which is preliminary data.</text>
</comment>
<organism evidence="2 3">
    <name type="scientific">Lederbergia wuyishanensis</name>
    <dbReference type="NCBI Taxonomy" id="1347903"/>
    <lineage>
        <taxon>Bacteria</taxon>
        <taxon>Bacillati</taxon>
        <taxon>Bacillota</taxon>
        <taxon>Bacilli</taxon>
        <taxon>Bacillales</taxon>
        <taxon>Bacillaceae</taxon>
        <taxon>Lederbergia</taxon>
    </lineage>
</organism>
<accession>A0ABU0D4Y9</accession>
<feature type="domain" description="Nudix hydrolase" evidence="1">
    <location>
        <begin position="24"/>
        <end position="163"/>
    </location>
</feature>
<keyword evidence="3" id="KW-1185">Reference proteome</keyword>
<reference evidence="2 3" key="1">
    <citation type="submission" date="2023-07" db="EMBL/GenBank/DDBJ databases">
        <title>Genomic Encyclopedia of Type Strains, Phase IV (KMG-IV): sequencing the most valuable type-strain genomes for metagenomic binning, comparative biology and taxonomic classification.</title>
        <authorList>
            <person name="Goeker M."/>
        </authorList>
    </citation>
    <scope>NUCLEOTIDE SEQUENCE [LARGE SCALE GENOMIC DNA]</scope>
    <source>
        <strain evidence="2 3">DSM 27848</strain>
    </source>
</reference>
<protein>
    <recommendedName>
        <fullName evidence="1">Nudix hydrolase domain-containing protein</fullName>
    </recommendedName>
</protein>
<dbReference type="EMBL" id="JAUSUO010000005">
    <property type="protein sequence ID" value="MDQ0343476.1"/>
    <property type="molecule type" value="Genomic_DNA"/>
</dbReference>
<name>A0ABU0D4Y9_9BACI</name>
<dbReference type="Proteomes" id="UP001232343">
    <property type="component" value="Unassembled WGS sequence"/>
</dbReference>
<dbReference type="InterPro" id="IPR000086">
    <property type="entry name" value="NUDIX_hydrolase_dom"/>
</dbReference>
<evidence type="ECO:0000313" key="2">
    <source>
        <dbReference type="EMBL" id="MDQ0343476.1"/>
    </source>
</evidence>
<dbReference type="RefSeq" id="WP_244683167.1">
    <property type="nucleotide sequence ID" value="NZ_JALIRM010000015.1"/>
</dbReference>